<dbReference type="GO" id="GO:0032153">
    <property type="term" value="C:cell division site"/>
    <property type="evidence" value="ECO:0007669"/>
    <property type="project" value="TreeGrafter"/>
</dbReference>
<evidence type="ECO:0008006" key="4">
    <source>
        <dbReference type="Google" id="ProtNLM"/>
    </source>
</evidence>
<dbReference type="STRING" id="544712.C6HLH2"/>
<dbReference type="HOGENOM" id="CLU_033724_1_0_1"/>
<dbReference type="PANTHER" id="PTHR43628:SF1">
    <property type="entry name" value="CHITIN SYNTHASE REGULATORY FACTOR 2-RELATED"/>
    <property type="match status" value="1"/>
</dbReference>
<protein>
    <recommendedName>
        <fullName evidence="4">HCP-like protein</fullName>
    </recommendedName>
</protein>
<dbReference type="AlphaFoldDB" id="C6HLH2"/>
<feature type="compositionally biased region" description="Polar residues" evidence="1">
    <location>
        <begin position="107"/>
        <end position="123"/>
    </location>
</feature>
<dbReference type="OMA" id="ASIWHTE"/>
<accession>C6HLH2</accession>
<dbReference type="PANTHER" id="PTHR43628">
    <property type="entry name" value="ACTIVATOR OF C KINASE PROTEIN 1-RELATED"/>
    <property type="match status" value="1"/>
</dbReference>
<gene>
    <name evidence="2" type="ORF">HCDG_07053</name>
</gene>
<dbReference type="Gene3D" id="1.25.40.10">
    <property type="entry name" value="Tetratricopeptide repeat domain"/>
    <property type="match status" value="1"/>
</dbReference>
<dbReference type="SMART" id="SM00671">
    <property type="entry name" value="SEL1"/>
    <property type="match status" value="3"/>
</dbReference>
<dbReference type="OrthoDB" id="2148946at2759"/>
<dbReference type="EMBL" id="GG692430">
    <property type="protein sequence ID" value="EER39109.1"/>
    <property type="molecule type" value="Genomic_DNA"/>
</dbReference>
<evidence type="ECO:0000313" key="2">
    <source>
        <dbReference type="EMBL" id="EER39109.1"/>
    </source>
</evidence>
<feature type="compositionally biased region" description="Polar residues" evidence="1">
    <location>
        <begin position="51"/>
        <end position="69"/>
    </location>
</feature>
<dbReference type="GO" id="GO:0010972">
    <property type="term" value="P:negative regulation of G2/M transition of mitotic cell cycle"/>
    <property type="evidence" value="ECO:0007669"/>
    <property type="project" value="TreeGrafter"/>
</dbReference>
<feature type="region of interest" description="Disordered" evidence="1">
    <location>
        <begin position="185"/>
        <end position="208"/>
    </location>
</feature>
<name>C6HLH2_AJECH</name>
<feature type="compositionally biased region" description="Low complexity" evidence="1">
    <location>
        <begin position="19"/>
        <end position="33"/>
    </location>
</feature>
<feature type="compositionally biased region" description="Basic and acidic residues" evidence="1">
    <location>
        <begin position="199"/>
        <end position="208"/>
    </location>
</feature>
<feature type="compositionally biased region" description="Basic and acidic residues" evidence="1">
    <location>
        <begin position="70"/>
        <end position="81"/>
    </location>
</feature>
<dbReference type="SUPFAM" id="SSF81901">
    <property type="entry name" value="HCP-like"/>
    <property type="match status" value="1"/>
</dbReference>
<proteinExistence type="predicted"/>
<evidence type="ECO:0000256" key="1">
    <source>
        <dbReference type="SAM" id="MobiDB-lite"/>
    </source>
</evidence>
<dbReference type="InterPro" id="IPR052945">
    <property type="entry name" value="Mitotic_Regulator"/>
</dbReference>
<feature type="compositionally biased region" description="Low complexity" evidence="1">
    <location>
        <begin position="82"/>
        <end position="100"/>
    </location>
</feature>
<dbReference type="Pfam" id="PF08238">
    <property type="entry name" value="Sel1"/>
    <property type="match status" value="3"/>
</dbReference>
<dbReference type="InterPro" id="IPR011990">
    <property type="entry name" value="TPR-like_helical_dom_sf"/>
</dbReference>
<organism evidence="2 3">
    <name type="scientific">Ajellomyces capsulatus (strain H143)</name>
    <name type="common">Darling's disease fungus</name>
    <name type="synonym">Histoplasma capsulatum</name>
    <dbReference type="NCBI Taxonomy" id="544712"/>
    <lineage>
        <taxon>Eukaryota</taxon>
        <taxon>Fungi</taxon>
        <taxon>Dikarya</taxon>
        <taxon>Ascomycota</taxon>
        <taxon>Pezizomycotina</taxon>
        <taxon>Eurotiomycetes</taxon>
        <taxon>Eurotiomycetidae</taxon>
        <taxon>Onygenales</taxon>
        <taxon>Ajellomycetaceae</taxon>
        <taxon>Histoplasma</taxon>
    </lineage>
</organism>
<dbReference type="InterPro" id="IPR006597">
    <property type="entry name" value="Sel1-like"/>
</dbReference>
<sequence length="554" mass="60455">MALKDLLKKKDKIKDDDTQQVQQHQQPQRYSQQEPFPPPPHPPEFKFFRSDTYTTESIQPPGQHQAQADSHSHPFHPESQSRSESPTSSNPSSSSRSPFSRLHRLSNVSSAGASENSPSQELSPAQGEKRERRLSQRLHLNRASRSASTSSVNLPSHLPQIAPDTGDAQDREAQWEKRATIMVQGGLNGTGIGPASPRGDIEQQKEGDENIQEAIRLHENGQLAESTRMFGKLADPNGANNALSQVLYGLALRHGWGCAPDPEKAITYLSAAASNSASIEAEALSAGMKKGGAAKGELVLAMYELANCFRNGWGVAKDPVAARHYYETAANLGDTDAMNEAAWCYLEGFGGKKDREGSKYHVQTAQAEESSLRLNYLELSIWPQNTTASLKRTATRLLEILAPAQSHARHTRHAHGGAEATLSRVLHFRVCVLCGCTTHRINILQAQLQGVHASIWHTEKANRPELLSPPPLFIVSQMSRHAAHYVTKAPVALGAVPVPSLQTASVRRSSLAISSCLFLALPPAPRKVQAEAPLTKETAKSNHSRWSNFSLIAD</sequence>
<feature type="compositionally biased region" description="Basic and acidic residues" evidence="1">
    <location>
        <begin position="1"/>
        <end position="17"/>
    </location>
</feature>
<feature type="compositionally biased region" description="Polar residues" evidence="1">
    <location>
        <begin position="143"/>
        <end position="154"/>
    </location>
</feature>
<dbReference type="VEuPathDB" id="FungiDB:HCDG_07053"/>
<dbReference type="Proteomes" id="UP000002624">
    <property type="component" value="Unassembled WGS sequence"/>
</dbReference>
<evidence type="ECO:0000313" key="3">
    <source>
        <dbReference type="Proteomes" id="UP000002624"/>
    </source>
</evidence>
<feature type="region of interest" description="Disordered" evidence="1">
    <location>
        <begin position="1"/>
        <end position="173"/>
    </location>
</feature>
<reference evidence="3" key="1">
    <citation type="submission" date="2009-05" db="EMBL/GenBank/DDBJ databases">
        <title>The genome sequence of Ajellomyces capsulatus strain H143.</title>
        <authorList>
            <person name="Champion M."/>
            <person name="Cuomo C.A."/>
            <person name="Ma L.-J."/>
            <person name="Henn M.R."/>
            <person name="Sil A."/>
            <person name="Goldman B."/>
            <person name="Young S.K."/>
            <person name="Kodira C.D."/>
            <person name="Zeng Q."/>
            <person name="Koehrsen M."/>
            <person name="Alvarado L."/>
            <person name="Berlin A.M."/>
            <person name="Borenstein D."/>
            <person name="Chen Z."/>
            <person name="Engels R."/>
            <person name="Freedman E."/>
            <person name="Gellesch M."/>
            <person name="Goldberg J."/>
            <person name="Griggs A."/>
            <person name="Gujja S."/>
            <person name="Heiman D.I."/>
            <person name="Hepburn T.A."/>
            <person name="Howarth C."/>
            <person name="Jen D."/>
            <person name="Larson L."/>
            <person name="Lewis B."/>
            <person name="Mehta T."/>
            <person name="Park D."/>
            <person name="Pearson M."/>
            <person name="Roberts A."/>
            <person name="Saif S."/>
            <person name="Shea T.D."/>
            <person name="Shenoy N."/>
            <person name="Sisk P."/>
            <person name="Stolte C."/>
            <person name="Sykes S."/>
            <person name="Walk T."/>
            <person name="White J."/>
            <person name="Yandava C."/>
            <person name="Klein B."/>
            <person name="McEwen J.G."/>
            <person name="Puccia R."/>
            <person name="Goldman G.H."/>
            <person name="Felipe M.S."/>
            <person name="Nino-Vega G."/>
            <person name="San-Blas G."/>
            <person name="Taylor J.W."/>
            <person name="Mendoza L."/>
            <person name="Galagan J.E."/>
            <person name="Nusbaum C."/>
            <person name="Birren B.W."/>
        </authorList>
    </citation>
    <scope>NUCLEOTIDE SEQUENCE [LARGE SCALE GENOMIC DNA]</scope>
    <source>
        <strain evidence="3">H143</strain>
    </source>
</reference>